<proteinExistence type="predicted"/>
<dbReference type="AlphaFoldDB" id="A0A2M4C675"/>
<protein>
    <submittedName>
        <fullName evidence="1">Putative secreted protein</fullName>
    </submittedName>
</protein>
<dbReference type="EMBL" id="GGFJ01011672">
    <property type="protein sequence ID" value="MBW60813.1"/>
    <property type="molecule type" value="Transcribed_RNA"/>
</dbReference>
<accession>A0A2M4C675</accession>
<organism evidence="1">
    <name type="scientific">Anopheles marajoara</name>
    <dbReference type="NCBI Taxonomy" id="58244"/>
    <lineage>
        <taxon>Eukaryota</taxon>
        <taxon>Metazoa</taxon>
        <taxon>Ecdysozoa</taxon>
        <taxon>Arthropoda</taxon>
        <taxon>Hexapoda</taxon>
        <taxon>Insecta</taxon>
        <taxon>Pterygota</taxon>
        <taxon>Neoptera</taxon>
        <taxon>Endopterygota</taxon>
        <taxon>Diptera</taxon>
        <taxon>Nematocera</taxon>
        <taxon>Culicoidea</taxon>
        <taxon>Culicidae</taxon>
        <taxon>Anophelinae</taxon>
        <taxon>Anopheles</taxon>
    </lineage>
</organism>
<evidence type="ECO:0000313" key="1">
    <source>
        <dbReference type="EMBL" id="MBW60813.1"/>
    </source>
</evidence>
<sequence>MPARSSRARCAIARSMSSFFSFSFWANFFSSWARASTASRAFRSAMYSASAILANFSLMCTCCNPRPSAASRLSSGMVYPLAFFQLEIQGGTFHSFCSLTVTFRVGEWSTGAGGDGGPRGIFLLMRNRGGSIGSTWASTMRMMRCLAPELNASPCWDGV</sequence>
<reference evidence="1" key="1">
    <citation type="submission" date="2018-01" db="EMBL/GenBank/DDBJ databases">
        <title>An insight into the sialome of Amazonian anophelines.</title>
        <authorList>
            <person name="Ribeiro J.M."/>
            <person name="Scarpassa V."/>
            <person name="Calvo E."/>
        </authorList>
    </citation>
    <scope>NUCLEOTIDE SEQUENCE</scope>
    <source>
        <tissue evidence="1">Salivary glands</tissue>
    </source>
</reference>
<name>A0A2M4C675_9DIPT</name>